<dbReference type="EMBL" id="BMZS01000008">
    <property type="protein sequence ID" value="GHD55470.1"/>
    <property type="molecule type" value="Genomic_DNA"/>
</dbReference>
<accession>A0A918XUW4</accession>
<dbReference type="AlphaFoldDB" id="A0A918XUW4"/>
<keyword evidence="3" id="KW-1185">Reference proteome</keyword>
<comment type="caution">
    <text evidence="2">The sequence shown here is derived from an EMBL/GenBank/DDBJ whole genome shotgun (WGS) entry which is preliminary data.</text>
</comment>
<feature type="compositionally biased region" description="Basic and acidic residues" evidence="1">
    <location>
        <begin position="18"/>
        <end position="27"/>
    </location>
</feature>
<evidence type="ECO:0000313" key="2">
    <source>
        <dbReference type="EMBL" id="GHD55470.1"/>
    </source>
</evidence>
<reference evidence="2" key="1">
    <citation type="journal article" date="2014" name="Int. J. Syst. Evol. Microbiol.">
        <title>Complete genome sequence of Corynebacterium casei LMG S-19264T (=DSM 44701T), isolated from a smear-ripened cheese.</title>
        <authorList>
            <consortium name="US DOE Joint Genome Institute (JGI-PGF)"/>
            <person name="Walter F."/>
            <person name="Albersmeier A."/>
            <person name="Kalinowski J."/>
            <person name="Ruckert C."/>
        </authorList>
    </citation>
    <scope>NUCLEOTIDE SEQUENCE</scope>
    <source>
        <strain evidence="2">KCTC 42651</strain>
    </source>
</reference>
<dbReference type="Proteomes" id="UP000630353">
    <property type="component" value="Unassembled WGS sequence"/>
</dbReference>
<evidence type="ECO:0000256" key="1">
    <source>
        <dbReference type="SAM" id="MobiDB-lite"/>
    </source>
</evidence>
<proteinExistence type="predicted"/>
<evidence type="ECO:0000313" key="3">
    <source>
        <dbReference type="Proteomes" id="UP000630353"/>
    </source>
</evidence>
<reference evidence="2" key="2">
    <citation type="submission" date="2020-09" db="EMBL/GenBank/DDBJ databases">
        <authorList>
            <person name="Sun Q."/>
            <person name="Kim S."/>
        </authorList>
    </citation>
    <scope>NUCLEOTIDE SEQUENCE</scope>
    <source>
        <strain evidence="2">KCTC 42651</strain>
    </source>
</reference>
<protein>
    <submittedName>
        <fullName evidence="2">Uncharacterized protein</fullName>
    </submittedName>
</protein>
<gene>
    <name evidence="2" type="ORF">GCM10017083_34440</name>
</gene>
<sequence>MADVRFLWRGRGSWAESRGARAADGRDARRRPSASAEARAGTVVRNLKMDSSHGMPVVEAGPNGPAAGKPMARGRPAATA</sequence>
<feature type="region of interest" description="Disordered" evidence="1">
    <location>
        <begin position="15"/>
        <end position="80"/>
    </location>
</feature>
<name>A0A918XUW4_9PROT</name>
<organism evidence="2 3">
    <name type="scientific">Thalassobaculum fulvum</name>
    <dbReference type="NCBI Taxonomy" id="1633335"/>
    <lineage>
        <taxon>Bacteria</taxon>
        <taxon>Pseudomonadati</taxon>
        <taxon>Pseudomonadota</taxon>
        <taxon>Alphaproteobacteria</taxon>
        <taxon>Rhodospirillales</taxon>
        <taxon>Thalassobaculaceae</taxon>
        <taxon>Thalassobaculum</taxon>
    </lineage>
</organism>